<dbReference type="GO" id="GO:0006555">
    <property type="term" value="P:methionine metabolic process"/>
    <property type="evidence" value="ECO:0007669"/>
    <property type="project" value="InterPro"/>
</dbReference>
<accession>A0A1M6NGU1</accession>
<dbReference type="GO" id="GO:0004489">
    <property type="term" value="F:methylenetetrahydrofolate reductase [NAD(P)H] activity"/>
    <property type="evidence" value="ECO:0007669"/>
    <property type="project" value="InterPro"/>
</dbReference>
<dbReference type="RefSeq" id="WP_216011783.1">
    <property type="nucleotide sequence ID" value="NZ_FRAA01000002.1"/>
</dbReference>
<dbReference type="InterPro" id="IPR029041">
    <property type="entry name" value="FAD-linked_oxidoreductase-like"/>
</dbReference>
<dbReference type="UniPathway" id="UPA00193"/>
<dbReference type="EMBL" id="FRAA01000002">
    <property type="protein sequence ID" value="SHJ94971.1"/>
    <property type="molecule type" value="Genomic_DNA"/>
</dbReference>
<evidence type="ECO:0000256" key="1">
    <source>
        <dbReference type="ARBA" id="ARBA00001974"/>
    </source>
</evidence>
<keyword evidence="3 6" id="KW-0285">Flavoprotein</keyword>
<protein>
    <recommendedName>
        <fullName evidence="6">Methylenetetrahydrofolate reductase</fullName>
    </recommendedName>
</protein>
<evidence type="ECO:0000256" key="5">
    <source>
        <dbReference type="ARBA" id="ARBA00023002"/>
    </source>
</evidence>
<comment type="similarity">
    <text evidence="6">Belongs to the methylenetetrahydrofolate reductase family.</text>
</comment>
<dbReference type="Proteomes" id="UP000184474">
    <property type="component" value="Unassembled WGS sequence"/>
</dbReference>
<comment type="cofactor">
    <cofactor evidence="1 6">
        <name>FAD</name>
        <dbReference type="ChEBI" id="CHEBI:57692"/>
    </cofactor>
</comment>
<dbReference type="InterPro" id="IPR003171">
    <property type="entry name" value="Mehydrof_redctse-like"/>
</dbReference>
<evidence type="ECO:0000256" key="6">
    <source>
        <dbReference type="RuleBase" id="RU003862"/>
    </source>
</evidence>
<evidence type="ECO:0000313" key="7">
    <source>
        <dbReference type="EMBL" id="SHJ94971.1"/>
    </source>
</evidence>
<dbReference type="STRING" id="156994.SAMN04488028_102255"/>
<dbReference type="GO" id="GO:0035999">
    <property type="term" value="P:tetrahydrofolate interconversion"/>
    <property type="evidence" value="ECO:0007669"/>
    <property type="project" value="UniProtKB-UniPathway"/>
</dbReference>
<reference evidence="8" key="1">
    <citation type="submission" date="2016-11" db="EMBL/GenBank/DDBJ databases">
        <authorList>
            <person name="Varghese N."/>
            <person name="Submissions S."/>
        </authorList>
    </citation>
    <scope>NUCLEOTIDE SEQUENCE [LARGE SCALE GENOMIC DNA]</scope>
    <source>
        <strain evidence="8">DSM 26134</strain>
    </source>
</reference>
<keyword evidence="5 6" id="KW-0560">Oxidoreductase</keyword>
<gene>
    <name evidence="7" type="ORF">SAMN04488028_102255</name>
</gene>
<evidence type="ECO:0000313" key="8">
    <source>
        <dbReference type="Proteomes" id="UP000184474"/>
    </source>
</evidence>
<keyword evidence="8" id="KW-1185">Reference proteome</keyword>
<name>A0A1M6NGU1_REIAG</name>
<proteinExistence type="inferred from homology"/>
<comment type="pathway">
    <text evidence="2 6">One-carbon metabolism; tetrahydrofolate interconversion.</text>
</comment>
<keyword evidence="4 6" id="KW-0274">FAD</keyword>
<sequence length="320" mass="36519">MIDCMLKDKLLQNKGQYLFYGLTPPKYTTDKEKIQAIADKQIARLRDIKLDALVLYDIQDESSRTDVPRPFPYMQTLDPGVYSAQYLTALDIPKIVYKSVGKFTPDSFQDWLKENPNKIEYSVFVGSPSAQENGLTLQEAYAARLASASEVLIGGVTIPERHFKKEDEHLRVTRKIENGCSFFISQCVYSIDNAKDFLSDYYYHCLETKTPLAPIIFTLTPCGSLKTLQFMEWLGIYIPKWLRNDLKHSENILFRSVDICKTVAKELLEYSRVKGIPIGFNIESVAIRKAEIDASIELLREIEMMQRASALKNELLAGNS</sequence>
<dbReference type="SUPFAM" id="SSF51730">
    <property type="entry name" value="FAD-linked oxidoreductase"/>
    <property type="match status" value="1"/>
</dbReference>
<dbReference type="AlphaFoldDB" id="A0A1M6NGU1"/>
<dbReference type="Pfam" id="PF02219">
    <property type="entry name" value="MTHFR"/>
    <property type="match status" value="1"/>
</dbReference>
<organism evidence="7 8">
    <name type="scientific">Reichenbachiella agariperforans</name>
    <dbReference type="NCBI Taxonomy" id="156994"/>
    <lineage>
        <taxon>Bacteria</taxon>
        <taxon>Pseudomonadati</taxon>
        <taxon>Bacteroidota</taxon>
        <taxon>Cytophagia</taxon>
        <taxon>Cytophagales</taxon>
        <taxon>Reichenbachiellaceae</taxon>
        <taxon>Reichenbachiella</taxon>
    </lineage>
</organism>
<evidence type="ECO:0000256" key="3">
    <source>
        <dbReference type="ARBA" id="ARBA00022630"/>
    </source>
</evidence>
<evidence type="ECO:0000256" key="4">
    <source>
        <dbReference type="ARBA" id="ARBA00022827"/>
    </source>
</evidence>
<dbReference type="Gene3D" id="3.20.20.220">
    <property type="match status" value="1"/>
</dbReference>
<evidence type="ECO:0000256" key="2">
    <source>
        <dbReference type="ARBA" id="ARBA00004777"/>
    </source>
</evidence>